<protein>
    <submittedName>
        <fullName evidence="2">Uncharacterized protein</fullName>
    </submittedName>
</protein>
<name>A0A175RVK7_9HYPH</name>
<evidence type="ECO:0000313" key="2">
    <source>
        <dbReference type="EMBL" id="KTR06882.1"/>
    </source>
</evidence>
<proteinExistence type="predicted"/>
<reference evidence="2 3" key="1">
    <citation type="journal article" date="2016" name="Front. Microbiol.">
        <title>Genomic Resource of Rice Seed Associated Bacteria.</title>
        <authorList>
            <person name="Midha S."/>
            <person name="Bansal K."/>
            <person name="Sharma S."/>
            <person name="Kumar N."/>
            <person name="Patil P.P."/>
            <person name="Chaudhry V."/>
            <person name="Patil P.B."/>
        </authorList>
    </citation>
    <scope>NUCLEOTIDE SEQUENCE [LARGE SCALE GENOMIC DNA]</scope>
    <source>
        <strain evidence="2 3">NS365</strain>
    </source>
</reference>
<accession>A0A175RVK7</accession>
<gene>
    <name evidence="2" type="ORF">NS365_05460</name>
</gene>
<feature type="region of interest" description="Disordered" evidence="1">
    <location>
        <begin position="201"/>
        <end position="220"/>
    </location>
</feature>
<sequence>MPPGDQIMWKAIRAALGAITNALSMTTSMFANGLWWMDRTVTNTWNWIARSTSGTNYRPAPVHDAERHVDAIVERAPEPVTPADDMADRGRQVRSAATRILCGDRTAGADLPSDVRLWLLALDKPDLRIVLAASDTMIGRHASGDVCIKGTGGRPVPTPDVERDLLTIKRREEALTRDISAQERQHLEDLLAVRSTRAMEALDEPDVDEPQAVPAPRLVA</sequence>
<dbReference type="EMBL" id="LDQA01000014">
    <property type="protein sequence ID" value="KTR06882.1"/>
    <property type="molecule type" value="Genomic_DNA"/>
</dbReference>
<dbReference type="PATRIC" id="fig|401562.4.peg.723"/>
<dbReference type="AlphaFoldDB" id="A0A175RVK7"/>
<dbReference type="RefSeq" id="WP_058599275.1">
    <property type="nucleotide sequence ID" value="NZ_LDQA01000014.1"/>
</dbReference>
<keyword evidence="3" id="KW-1185">Reference proteome</keyword>
<evidence type="ECO:0000256" key="1">
    <source>
        <dbReference type="SAM" id="MobiDB-lite"/>
    </source>
</evidence>
<evidence type="ECO:0000313" key="3">
    <source>
        <dbReference type="Proteomes" id="UP000078529"/>
    </source>
</evidence>
<organism evidence="2 3">
    <name type="scientific">Aureimonas ureilytica</name>
    <dbReference type="NCBI Taxonomy" id="401562"/>
    <lineage>
        <taxon>Bacteria</taxon>
        <taxon>Pseudomonadati</taxon>
        <taxon>Pseudomonadota</taxon>
        <taxon>Alphaproteobacteria</taxon>
        <taxon>Hyphomicrobiales</taxon>
        <taxon>Aurantimonadaceae</taxon>
        <taxon>Aureimonas</taxon>
    </lineage>
</organism>
<comment type="caution">
    <text evidence="2">The sequence shown here is derived from an EMBL/GenBank/DDBJ whole genome shotgun (WGS) entry which is preliminary data.</text>
</comment>
<dbReference type="Proteomes" id="UP000078529">
    <property type="component" value="Unassembled WGS sequence"/>
</dbReference>